<sequence>MVRWVVVLVVVLHGLLHLLGAAKGFGWAEVSALTVPVSPVMGAAWLGSGTLVVVAGVLLARASRWFWVVGAVATLASQAMILSSWRDAQVGSLANVVLLAAVVYGYRSQGPTSHAAEYRRGATAALAGARGETVVVTDRDLTSLPPALADYLRGCGVVGKPRASNFRPASTGGSAHRATRPGCRSPESRSTPSGPGRADGS</sequence>
<gene>
    <name evidence="3" type="ORF">GCM10022204_15560</name>
</gene>
<dbReference type="Proteomes" id="UP001500051">
    <property type="component" value="Unassembled WGS sequence"/>
</dbReference>
<proteinExistence type="predicted"/>
<organism evidence="3 4">
    <name type="scientific">Microlunatus aurantiacus</name>
    <dbReference type="NCBI Taxonomy" id="446786"/>
    <lineage>
        <taxon>Bacteria</taxon>
        <taxon>Bacillati</taxon>
        <taxon>Actinomycetota</taxon>
        <taxon>Actinomycetes</taxon>
        <taxon>Propionibacteriales</taxon>
        <taxon>Propionibacteriaceae</taxon>
        <taxon>Microlunatus</taxon>
    </lineage>
</organism>
<feature type="region of interest" description="Disordered" evidence="1">
    <location>
        <begin position="163"/>
        <end position="201"/>
    </location>
</feature>
<comment type="caution">
    <text evidence="3">The sequence shown here is derived from an EMBL/GenBank/DDBJ whole genome shotgun (WGS) entry which is preliminary data.</text>
</comment>
<keyword evidence="2" id="KW-0472">Membrane</keyword>
<reference evidence="4" key="1">
    <citation type="journal article" date="2019" name="Int. J. Syst. Evol. Microbiol.">
        <title>The Global Catalogue of Microorganisms (GCM) 10K type strain sequencing project: providing services to taxonomists for standard genome sequencing and annotation.</title>
        <authorList>
            <consortium name="The Broad Institute Genomics Platform"/>
            <consortium name="The Broad Institute Genome Sequencing Center for Infectious Disease"/>
            <person name="Wu L."/>
            <person name="Ma J."/>
        </authorList>
    </citation>
    <scope>NUCLEOTIDE SEQUENCE [LARGE SCALE GENOMIC DNA]</scope>
    <source>
        <strain evidence="4">JCM 16548</strain>
    </source>
</reference>
<keyword evidence="2" id="KW-0812">Transmembrane</keyword>
<keyword evidence="4" id="KW-1185">Reference proteome</keyword>
<protein>
    <submittedName>
        <fullName evidence="3">Uncharacterized protein</fullName>
    </submittedName>
</protein>
<dbReference type="RefSeq" id="WP_344811742.1">
    <property type="nucleotide sequence ID" value="NZ_BAAAYX010000003.1"/>
</dbReference>
<feature type="transmembrane region" description="Helical" evidence="2">
    <location>
        <begin position="88"/>
        <end position="106"/>
    </location>
</feature>
<feature type="transmembrane region" description="Helical" evidence="2">
    <location>
        <begin position="65"/>
        <end position="82"/>
    </location>
</feature>
<dbReference type="EMBL" id="BAAAYX010000003">
    <property type="protein sequence ID" value="GAA3699806.1"/>
    <property type="molecule type" value="Genomic_DNA"/>
</dbReference>
<evidence type="ECO:0000313" key="4">
    <source>
        <dbReference type="Proteomes" id="UP001500051"/>
    </source>
</evidence>
<accession>A0ABP7D5B5</accession>
<name>A0ABP7D5B5_9ACTN</name>
<feature type="transmembrane region" description="Helical" evidence="2">
    <location>
        <begin position="37"/>
        <end position="58"/>
    </location>
</feature>
<evidence type="ECO:0000256" key="1">
    <source>
        <dbReference type="SAM" id="MobiDB-lite"/>
    </source>
</evidence>
<evidence type="ECO:0000256" key="2">
    <source>
        <dbReference type="SAM" id="Phobius"/>
    </source>
</evidence>
<keyword evidence="2" id="KW-1133">Transmembrane helix</keyword>
<evidence type="ECO:0000313" key="3">
    <source>
        <dbReference type="EMBL" id="GAA3699806.1"/>
    </source>
</evidence>